<feature type="coiled-coil region" evidence="1">
    <location>
        <begin position="204"/>
        <end position="305"/>
    </location>
</feature>
<dbReference type="GO" id="GO:0016887">
    <property type="term" value="F:ATP hydrolysis activity"/>
    <property type="evidence" value="ECO:0007669"/>
    <property type="project" value="InterPro"/>
</dbReference>
<dbReference type="SUPFAM" id="SSF52540">
    <property type="entry name" value="P-loop containing nucleoside triphosphate hydrolases"/>
    <property type="match status" value="1"/>
</dbReference>
<accession>A0A6I0ZY03</accession>
<evidence type="ECO:0000313" key="3">
    <source>
        <dbReference type="EMBL" id="KAB6527836.1"/>
    </source>
</evidence>
<evidence type="ECO:0000313" key="4">
    <source>
        <dbReference type="Proteomes" id="UP000469427"/>
    </source>
</evidence>
<dbReference type="Proteomes" id="UP000469427">
    <property type="component" value="Unassembled WGS sequence"/>
</dbReference>
<dbReference type="AlphaFoldDB" id="A0A6I0ZY03"/>
<dbReference type="NCBIfam" id="TIGR03185">
    <property type="entry name" value="DNA_S_dndD"/>
    <property type="match status" value="1"/>
</dbReference>
<name>A0A6I0ZY03_PHOVU</name>
<dbReference type="InterPro" id="IPR038729">
    <property type="entry name" value="Rad50/SbcC_AAA"/>
</dbReference>
<reference evidence="3 4" key="1">
    <citation type="journal article" date="2019" name="Nat. Med.">
        <title>A library of human gut bacterial isolates paired with longitudinal multiomics data enables mechanistic microbiome research.</title>
        <authorList>
            <person name="Poyet M."/>
            <person name="Groussin M."/>
            <person name="Gibbons S.M."/>
            <person name="Avila-Pacheco J."/>
            <person name="Jiang X."/>
            <person name="Kearney S.M."/>
            <person name="Perrotta A.R."/>
            <person name="Berdy B."/>
            <person name="Zhao S."/>
            <person name="Lieberman T.D."/>
            <person name="Swanson P.K."/>
            <person name="Smith M."/>
            <person name="Roesemann S."/>
            <person name="Alexander J.E."/>
            <person name="Rich S.A."/>
            <person name="Livny J."/>
            <person name="Vlamakis H."/>
            <person name="Clish C."/>
            <person name="Bullock K."/>
            <person name="Deik A."/>
            <person name="Scott J."/>
            <person name="Pierce K.A."/>
            <person name="Xavier R.J."/>
            <person name="Alm E.J."/>
        </authorList>
    </citation>
    <scope>NUCLEOTIDE SEQUENCE [LARGE SCALE GENOMIC DNA]</scope>
    <source>
        <strain evidence="3 4">BIOML-A122</strain>
    </source>
</reference>
<gene>
    <name evidence="3" type="primary">dndD</name>
    <name evidence="3" type="ORF">GAY98_06275</name>
</gene>
<dbReference type="InterPro" id="IPR017599">
    <property type="entry name" value="DNA_S_DndD"/>
</dbReference>
<sequence length="704" mass="81515">MTIREIELNNFRIYKGKNKIELFPDGNRNLIIVSGNNGFGKTTFLMSLVWCLYGKNMGKVDELYRKEIDEKGGYSKYIGNSLNFAAQKEGETRFSVSVTFTDVEIPDTPCTEITIIRSYDSATNYDDELEILIDGRKNDLFTGSKEEIAKEEEIFIRDYILPIEIAKFFFFDAEKIVSFAQINTPEQRKDLSLAYSQVLGIQKYEDLKNELVRIQDDYRKSSAKPQEKREFNGLIADIDFKEGEINRLTEEISNLEEDRVFKRHNSAELQSKLIREGDMMSADELQKLNDRKEELGIVLREADDSLKDLYSLIPFGLAGGIMAELSTQLETEKAYKQNKLQLEGVNDKTDVILGDIEEAKKGLHFSIDIKTRDFYELQIRQLIKKHFYNVSDESKFEHFSTLHDFSQGQIDEFTHIIAKIKDSKSSFENLINKYTKAKSELYTIEKNIREAEKKAESDYVQDLRTRKENIDRQIDSIGIEIGKRQSEIESFKEQVIAHKKQKEILSKKINVSDQNRAVDNEATRLINTIQKFLIRFKDEKKKALAKKLEAKLQSYLHKTNLVKKVIVDINGNGDDVDICLFGYDDKKIDNSILSMGERQMFASALLSALVDETEIDFPVFIDSPMQKFDPQHTKNVLTKFYPNVSKQVILFPLLKKELTEEEYQYIQPIVNKSYLINNEKDGSHFVEVKPENLFEEYNNSGYAN</sequence>
<protein>
    <submittedName>
        <fullName evidence="3">DNA sulfur modification protein DndD</fullName>
    </submittedName>
</protein>
<dbReference type="Gene3D" id="3.40.50.300">
    <property type="entry name" value="P-loop containing nucleotide triphosphate hydrolases"/>
    <property type="match status" value="2"/>
</dbReference>
<dbReference type="PANTHER" id="PTHR32114:SF2">
    <property type="entry name" value="ABC TRANSPORTER ABCH.3"/>
    <property type="match status" value="1"/>
</dbReference>
<proteinExistence type="predicted"/>
<dbReference type="EMBL" id="WDBI01000008">
    <property type="protein sequence ID" value="KAB6527836.1"/>
    <property type="molecule type" value="Genomic_DNA"/>
</dbReference>
<dbReference type="Pfam" id="PF13476">
    <property type="entry name" value="AAA_23"/>
    <property type="match status" value="1"/>
</dbReference>
<evidence type="ECO:0000256" key="1">
    <source>
        <dbReference type="SAM" id="Coils"/>
    </source>
</evidence>
<feature type="domain" description="Rad50/SbcC-type AAA" evidence="2">
    <location>
        <begin position="6"/>
        <end position="258"/>
    </location>
</feature>
<dbReference type="GO" id="GO:0006302">
    <property type="term" value="P:double-strand break repair"/>
    <property type="evidence" value="ECO:0007669"/>
    <property type="project" value="InterPro"/>
</dbReference>
<evidence type="ECO:0000259" key="2">
    <source>
        <dbReference type="Pfam" id="PF13476"/>
    </source>
</evidence>
<keyword evidence="1" id="KW-0175">Coiled coil</keyword>
<comment type="caution">
    <text evidence="3">The sequence shown here is derived from an EMBL/GenBank/DDBJ whole genome shotgun (WGS) entry which is preliminary data.</text>
</comment>
<organism evidence="3 4">
    <name type="scientific">Phocaeicola vulgatus</name>
    <name type="common">Bacteroides vulgatus</name>
    <dbReference type="NCBI Taxonomy" id="821"/>
    <lineage>
        <taxon>Bacteria</taxon>
        <taxon>Pseudomonadati</taxon>
        <taxon>Bacteroidota</taxon>
        <taxon>Bacteroidia</taxon>
        <taxon>Bacteroidales</taxon>
        <taxon>Bacteroidaceae</taxon>
        <taxon>Phocaeicola</taxon>
    </lineage>
</organism>
<dbReference type="InterPro" id="IPR027417">
    <property type="entry name" value="P-loop_NTPase"/>
</dbReference>
<dbReference type="PANTHER" id="PTHR32114">
    <property type="entry name" value="ABC TRANSPORTER ABCH.3"/>
    <property type="match status" value="1"/>
</dbReference>
<dbReference type="RefSeq" id="WP_270213918.1">
    <property type="nucleotide sequence ID" value="NZ_JAQDMD010000051.1"/>
</dbReference>